<name>A0A4Z1SYX1_GIAMU</name>
<keyword evidence="13" id="KW-1185">Reference proteome</keyword>
<comment type="activity regulation">
    <text evidence="9">Activated by a monovalent cation that binds near, but not in, the active site. The most likely occupant of the site in vivo is potassium. Ion binding induces a conformational change that may alter substrate affinity.</text>
</comment>
<dbReference type="GO" id="GO:0004747">
    <property type="term" value="F:ribokinase activity"/>
    <property type="evidence" value="ECO:0007669"/>
    <property type="project" value="UniProtKB-UniRule"/>
</dbReference>
<evidence type="ECO:0000256" key="7">
    <source>
        <dbReference type="ARBA" id="ARBA00022958"/>
    </source>
</evidence>
<dbReference type="EC" id="2.7.1.15" evidence="9"/>
<feature type="binding site" evidence="9">
    <location>
        <position position="328"/>
    </location>
    <ligand>
        <name>K(+)</name>
        <dbReference type="ChEBI" id="CHEBI:29103"/>
    </ligand>
</feature>
<dbReference type="InterPro" id="IPR011611">
    <property type="entry name" value="PfkB_dom"/>
</dbReference>
<reference evidence="12 13" key="1">
    <citation type="submission" date="2019-05" db="EMBL/GenBank/DDBJ databases">
        <title>The compact genome of Giardia muris reveals important steps in the evolution of intestinal protozoan parasites.</title>
        <authorList>
            <person name="Xu F."/>
            <person name="Jimenez-Gonzalez A."/>
            <person name="Einarsson E."/>
            <person name="Astvaldsson A."/>
            <person name="Peirasmaki D."/>
            <person name="Eckmann L."/>
            <person name="Andersson J.O."/>
            <person name="Svard S.G."/>
            <person name="Jerlstrom-Hultqvist J."/>
        </authorList>
    </citation>
    <scope>NUCLEOTIDE SEQUENCE [LARGE SCALE GENOMIC DNA]</scope>
    <source>
        <strain evidence="12 13">Roberts-Thomson</strain>
    </source>
</reference>
<dbReference type="EMBL" id="VDLU01000004">
    <property type="protein sequence ID" value="TNJ26863.1"/>
    <property type="molecule type" value="Genomic_DNA"/>
</dbReference>
<keyword evidence="8 9" id="KW-0119">Carbohydrate metabolism</keyword>
<organism evidence="12 13">
    <name type="scientific">Giardia muris</name>
    <dbReference type="NCBI Taxonomy" id="5742"/>
    <lineage>
        <taxon>Eukaryota</taxon>
        <taxon>Metamonada</taxon>
        <taxon>Diplomonadida</taxon>
        <taxon>Hexamitidae</taxon>
        <taxon>Giardiinae</taxon>
        <taxon>Giardia</taxon>
    </lineage>
</organism>
<dbReference type="SUPFAM" id="SSF53613">
    <property type="entry name" value="Ribokinase-like"/>
    <property type="match status" value="1"/>
</dbReference>
<dbReference type="PRINTS" id="PR00990">
    <property type="entry name" value="RIBOKINASE"/>
</dbReference>
<feature type="binding site" evidence="9">
    <location>
        <begin position="278"/>
        <end position="279"/>
    </location>
    <ligand>
        <name>ATP</name>
        <dbReference type="ChEBI" id="CHEBI:30616"/>
    </ligand>
</feature>
<comment type="subunit">
    <text evidence="9">Homodimer.</text>
</comment>
<keyword evidence="5 9" id="KW-0067">ATP-binding</keyword>
<dbReference type="Proteomes" id="UP000315496">
    <property type="component" value="Chromosome 4"/>
</dbReference>
<comment type="cofactor">
    <cofactor evidence="9">
        <name>Mg(2+)</name>
        <dbReference type="ChEBI" id="CHEBI:18420"/>
    </cofactor>
    <text evidence="9">Requires a divalent cation, most likely magnesium in vivo, as an electrophilic catalyst to aid phosphoryl group transfer. It is the chelate of the metal and the nucleotide that is the actual substrate.</text>
</comment>
<comment type="subcellular location">
    <subcellularLocation>
        <location evidence="9">Cytoplasm</location>
    </subcellularLocation>
    <subcellularLocation>
        <location evidence="9">Nucleus</location>
    </subcellularLocation>
</comment>
<evidence type="ECO:0000256" key="10">
    <source>
        <dbReference type="SAM" id="MobiDB-lite"/>
    </source>
</evidence>
<evidence type="ECO:0000313" key="13">
    <source>
        <dbReference type="Proteomes" id="UP000315496"/>
    </source>
</evidence>
<evidence type="ECO:0000256" key="8">
    <source>
        <dbReference type="ARBA" id="ARBA00023277"/>
    </source>
</evidence>
<comment type="function">
    <text evidence="9">Catalyzes the phosphorylation of ribose at O-5 in a reaction requiring ATP and magnesium. The resulting D-ribose-5-phosphate can then be used either for sythesis of nucleotides, histidine, and tryptophan, or as a component of the pentose phosphate pathway.</text>
</comment>
<feature type="binding site" evidence="9">
    <location>
        <position position="273"/>
    </location>
    <ligand>
        <name>K(+)</name>
        <dbReference type="ChEBI" id="CHEBI:29103"/>
    </ligand>
</feature>
<evidence type="ECO:0000259" key="11">
    <source>
        <dbReference type="Pfam" id="PF00294"/>
    </source>
</evidence>
<accession>A0A4Z1SYX1</accession>
<evidence type="ECO:0000256" key="1">
    <source>
        <dbReference type="ARBA" id="ARBA00022679"/>
    </source>
</evidence>
<dbReference type="GO" id="GO:0019303">
    <property type="term" value="P:D-ribose catabolic process"/>
    <property type="evidence" value="ECO:0007669"/>
    <property type="project" value="UniProtKB-UniRule"/>
</dbReference>
<keyword evidence="7 9" id="KW-0630">Potassium</keyword>
<evidence type="ECO:0000256" key="5">
    <source>
        <dbReference type="ARBA" id="ARBA00022840"/>
    </source>
</evidence>
<dbReference type="InterPro" id="IPR029056">
    <property type="entry name" value="Ribokinase-like"/>
</dbReference>
<gene>
    <name evidence="12" type="ORF">GMRT_10558</name>
</gene>
<dbReference type="InterPro" id="IPR002139">
    <property type="entry name" value="Ribo/fructo_kinase"/>
</dbReference>
<dbReference type="CDD" id="cd01174">
    <property type="entry name" value="ribokinase"/>
    <property type="match status" value="1"/>
</dbReference>
<dbReference type="PANTHER" id="PTHR10584">
    <property type="entry name" value="SUGAR KINASE"/>
    <property type="match status" value="1"/>
</dbReference>
<dbReference type="GO" id="GO:0046872">
    <property type="term" value="F:metal ion binding"/>
    <property type="evidence" value="ECO:0007669"/>
    <property type="project" value="UniProtKB-KW"/>
</dbReference>
<dbReference type="InterPro" id="IPR011877">
    <property type="entry name" value="Ribokinase"/>
</dbReference>
<dbReference type="HAMAP" id="MF_01987">
    <property type="entry name" value="Ribokinase"/>
    <property type="match status" value="1"/>
</dbReference>
<evidence type="ECO:0000256" key="6">
    <source>
        <dbReference type="ARBA" id="ARBA00022842"/>
    </source>
</evidence>
<dbReference type="VEuPathDB" id="GiardiaDB:GMRT_10558"/>
<dbReference type="OrthoDB" id="415590at2759"/>
<feature type="active site" description="Proton acceptor" evidence="9">
    <location>
        <position position="279"/>
    </location>
</feature>
<feature type="binding site" evidence="9">
    <location>
        <position position="279"/>
    </location>
    <ligand>
        <name>substrate</name>
    </ligand>
</feature>
<comment type="similarity">
    <text evidence="9">Belongs to the carbohydrate kinase PfkB family. Ribokinase subfamily.</text>
</comment>
<dbReference type="Pfam" id="PF00294">
    <property type="entry name" value="PfkB"/>
    <property type="match status" value="1"/>
</dbReference>
<evidence type="ECO:0000256" key="9">
    <source>
        <dbReference type="HAMAP-Rule" id="MF_03215"/>
    </source>
</evidence>
<feature type="binding site" evidence="9">
    <location>
        <position position="197"/>
    </location>
    <ligand>
        <name>ATP</name>
        <dbReference type="ChEBI" id="CHEBI:30616"/>
    </ligand>
</feature>
<keyword evidence="2 9" id="KW-0479">Metal-binding</keyword>
<feature type="binding site" evidence="9">
    <location>
        <begin position="11"/>
        <end position="13"/>
    </location>
    <ligand>
        <name>substrate</name>
    </ligand>
</feature>
<dbReference type="Gene3D" id="3.40.1190.20">
    <property type="match status" value="1"/>
</dbReference>
<feature type="region of interest" description="Disordered" evidence="10">
    <location>
        <begin position="326"/>
        <end position="348"/>
    </location>
</feature>
<comment type="pathway">
    <text evidence="9">Carbohydrate metabolism; D-ribose degradation; D-ribose 5-phosphate from beta-D-ribopyranose: step 2/2.</text>
</comment>
<dbReference type="UniPathway" id="UPA00916">
    <property type="reaction ID" value="UER00889"/>
</dbReference>
<feature type="binding site" evidence="9">
    <location>
        <position position="323"/>
    </location>
    <ligand>
        <name>K(+)</name>
        <dbReference type="ChEBI" id="CHEBI:29103"/>
    </ligand>
</feature>
<dbReference type="AlphaFoldDB" id="A0A4Z1SYX1"/>
<evidence type="ECO:0000313" key="12">
    <source>
        <dbReference type="EMBL" id="TNJ26863.1"/>
    </source>
</evidence>
<keyword evidence="1 9" id="KW-0808">Transferase</keyword>
<feature type="binding site" evidence="9">
    <location>
        <position position="326"/>
    </location>
    <ligand>
        <name>K(+)</name>
        <dbReference type="ChEBI" id="CHEBI:29103"/>
    </ligand>
</feature>
<dbReference type="GO" id="GO:0005524">
    <property type="term" value="F:ATP binding"/>
    <property type="evidence" value="ECO:0007669"/>
    <property type="project" value="UniProtKB-UniRule"/>
</dbReference>
<evidence type="ECO:0000256" key="4">
    <source>
        <dbReference type="ARBA" id="ARBA00022777"/>
    </source>
</evidence>
<sequence>MARIVVIGSYNRDLVWYVCGFPVGGQTVEGRFSSAHGGKGSNQAIACAKAAGGAGGAKRVTFVAAVGDDAFGDEAVGFYGGLGADARIARVAGVPTGNAGIFVAESGENVIVISEGANGALRPALVPGLRETLEDPGTGLVIMQCELPFSNTLEFVALISEAKGRNPALRFVFNPAPYRGDFDYARILPHVDIFCPNETEAAGIAGVPATADVDVACCLAVVDKLAGAVKSAGSGQGPAFVVFTLGSRGCRVVDVATREHRDVPSHRAGPVVDTTGAGDCFLGCLAVRLSELLAGGKEGAPSALTLERLVAAADFASVAAGISVTRPGAAPSSPAREEVEAALAARAQ</sequence>
<evidence type="ECO:0000256" key="2">
    <source>
        <dbReference type="ARBA" id="ARBA00022723"/>
    </source>
</evidence>
<proteinExistence type="inferred from homology"/>
<feature type="binding site" evidence="9">
    <location>
        <position position="275"/>
    </location>
    <ligand>
        <name>K(+)</name>
        <dbReference type="ChEBI" id="CHEBI:29103"/>
    </ligand>
</feature>
<dbReference type="GO" id="GO:0005634">
    <property type="term" value="C:nucleus"/>
    <property type="evidence" value="ECO:0007669"/>
    <property type="project" value="UniProtKB-SubCell"/>
</dbReference>
<keyword evidence="9" id="KW-0539">Nucleus</keyword>
<feature type="binding site" evidence="9">
    <location>
        <position position="146"/>
    </location>
    <ligand>
        <name>substrate</name>
    </ligand>
</feature>
<keyword evidence="6 9" id="KW-0460">Magnesium</keyword>
<keyword evidence="3 9" id="KW-0547">Nucleotide-binding</keyword>
<comment type="catalytic activity">
    <reaction evidence="9">
        <text>D-ribose + ATP = D-ribose 5-phosphate + ADP + H(+)</text>
        <dbReference type="Rhea" id="RHEA:13697"/>
        <dbReference type="ChEBI" id="CHEBI:15378"/>
        <dbReference type="ChEBI" id="CHEBI:30616"/>
        <dbReference type="ChEBI" id="CHEBI:47013"/>
        <dbReference type="ChEBI" id="CHEBI:78346"/>
        <dbReference type="ChEBI" id="CHEBI:456216"/>
        <dbReference type="EC" id="2.7.1.15"/>
    </reaction>
</comment>
<feature type="binding site" evidence="9">
    <location>
        <begin position="38"/>
        <end position="42"/>
    </location>
    <ligand>
        <name>substrate</name>
    </ligand>
</feature>
<feature type="binding site" evidence="9">
    <location>
        <begin position="244"/>
        <end position="249"/>
    </location>
    <ligand>
        <name>ATP</name>
        <dbReference type="ChEBI" id="CHEBI:30616"/>
    </ligand>
</feature>
<keyword evidence="4 9" id="KW-0418">Kinase</keyword>
<dbReference type="GO" id="GO:0005737">
    <property type="term" value="C:cytoplasm"/>
    <property type="evidence" value="ECO:0007669"/>
    <property type="project" value="UniProtKB-SubCell"/>
</dbReference>
<feature type="binding site" evidence="9">
    <location>
        <position position="332"/>
    </location>
    <ligand>
        <name>K(+)</name>
        <dbReference type="ChEBI" id="CHEBI:29103"/>
    </ligand>
</feature>
<keyword evidence="9" id="KW-0963">Cytoplasm</keyword>
<evidence type="ECO:0000256" key="3">
    <source>
        <dbReference type="ARBA" id="ARBA00022741"/>
    </source>
</evidence>
<feature type="domain" description="Carbohydrate kinase PfkB" evidence="11">
    <location>
        <begin position="1"/>
        <end position="335"/>
    </location>
</feature>
<dbReference type="PANTHER" id="PTHR10584:SF166">
    <property type="entry name" value="RIBOKINASE"/>
    <property type="match status" value="1"/>
</dbReference>
<protein>
    <recommendedName>
        <fullName evidence="9">Ribokinase</fullName>
        <shortName evidence="9">RK</shortName>
        <ecNumber evidence="9">2.7.1.15</ecNumber>
    </recommendedName>
</protein>
<comment type="caution">
    <text evidence="12">The sequence shown here is derived from an EMBL/GenBank/DDBJ whole genome shotgun (WGS) entry which is preliminary data.</text>
</comment>
<comment type="caution">
    <text evidence="9">Lacks conserved residue(s) required for the propagation of feature annotation.</text>
</comment>